<evidence type="ECO:0000256" key="5">
    <source>
        <dbReference type="SAM" id="Phobius"/>
    </source>
</evidence>
<evidence type="ECO:0000313" key="7">
    <source>
        <dbReference type="EMBL" id="KRT89928.1"/>
    </source>
</evidence>
<evidence type="ECO:0000256" key="2">
    <source>
        <dbReference type="ARBA" id="ARBA00022670"/>
    </source>
</evidence>
<dbReference type="SMART" id="SM00228">
    <property type="entry name" value="PDZ"/>
    <property type="match status" value="1"/>
</dbReference>
<dbReference type="Proteomes" id="UP001341297">
    <property type="component" value="Unassembled WGS sequence"/>
</dbReference>
<dbReference type="InterPro" id="IPR009003">
    <property type="entry name" value="Peptidase_S1_PA"/>
</dbReference>
<dbReference type="SUPFAM" id="SSF50494">
    <property type="entry name" value="Trypsin-like serine proteases"/>
    <property type="match status" value="1"/>
</dbReference>
<name>A0A0J6EPZ0_9BACI</name>
<keyword evidence="10" id="KW-1185">Reference proteome</keyword>
<protein>
    <submittedName>
        <fullName evidence="7 8">Serine protease</fullName>
        <ecNumber evidence="8">3.4.21.-</ecNumber>
    </submittedName>
</protein>
<comment type="caution">
    <text evidence="7">The sequence shown here is derived from an EMBL/GenBank/DDBJ whole genome shotgun (WGS) entry which is preliminary data.</text>
</comment>
<dbReference type="EMBL" id="JARRTL010000006">
    <property type="protein sequence ID" value="MEC0483595.1"/>
    <property type="molecule type" value="Genomic_DNA"/>
</dbReference>
<dbReference type="EC" id="3.4.21.-" evidence="8"/>
<dbReference type="InterPro" id="IPR043504">
    <property type="entry name" value="Peptidase_S1_PA_chymotrypsin"/>
</dbReference>
<evidence type="ECO:0000313" key="10">
    <source>
        <dbReference type="Proteomes" id="UP001341297"/>
    </source>
</evidence>
<dbReference type="Pfam" id="PF13365">
    <property type="entry name" value="Trypsin_2"/>
    <property type="match status" value="1"/>
</dbReference>
<evidence type="ECO:0000259" key="6">
    <source>
        <dbReference type="SMART" id="SM00228"/>
    </source>
</evidence>
<reference evidence="7" key="2">
    <citation type="submission" date="2015-10" db="EMBL/GenBank/DDBJ databases">
        <authorList>
            <person name="Gilbert D.G."/>
        </authorList>
    </citation>
    <scope>NUCLEOTIDE SEQUENCE</scope>
    <source>
        <strain evidence="7">GO-13</strain>
    </source>
</reference>
<keyword evidence="5" id="KW-1133">Transmembrane helix</keyword>
<accession>A0A0J6EVV9</accession>
<feature type="transmembrane region" description="Helical" evidence="5">
    <location>
        <begin position="21"/>
        <end position="44"/>
    </location>
</feature>
<dbReference type="InterPro" id="IPR001478">
    <property type="entry name" value="PDZ"/>
</dbReference>
<keyword evidence="5" id="KW-0472">Membrane</keyword>
<evidence type="ECO:0000256" key="1">
    <source>
        <dbReference type="ARBA" id="ARBA00010541"/>
    </source>
</evidence>
<comment type="similarity">
    <text evidence="1">Belongs to the peptidase S1C family.</text>
</comment>
<dbReference type="SUPFAM" id="SSF50156">
    <property type="entry name" value="PDZ domain-like"/>
    <property type="match status" value="1"/>
</dbReference>
<keyword evidence="2 7" id="KW-0645">Protease</keyword>
<dbReference type="STRING" id="1664069.BGLY_4697"/>
<dbReference type="CDD" id="cd06781">
    <property type="entry name" value="cpPDZ_BsHtra-like"/>
    <property type="match status" value="1"/>
</dbReference>
<evidence type="ECO:0000313" key="8">
    <source>
        <dbReference type="EMBL" id="MEC0483595.1"/>
    </source>
</evidence>
<dbReference type="Gene3D" id="2.30.42.10">
    <property type="match status" value="1"/>
</dbReference>
<dbReference type="Proteomes" id="UP000036168">
    <property type="component" value="Unassembled WGS sequence"/>
</dbReference>
<evidence type="ECO:0000256" key="3">
    <source>
        <dbReference type="ARBA" id="ARBA00022801"/>
    </source>
</evidence>
<dbReference type="InterPro" id="IPR051201">
    <property type="entry name" value="Chloro_Bact_Ser_Proteases"/>
</dbReference>
<dbReference type="GO" id="GO:0004252">
    <property type="term" value="F:serine-type endopeptidase activity"/>
    <property type="evidence" value="ECO:0007669"/>
    <property type="project" value="InterPro"/>
</dbReference>
<sequence>MEFNHDDEKYVREKPERNWRTFLFSSLVGAVIGALLTVFALPYLSQQGFLPYNLQVAEPDGSQAAGQGGAVRNVSVNVNTDVTRLVSKVSDSVVGVINIQKTGVWDEKGEAGTGSGVVYKKNGSISHIVTNHHVIEGATQLEVSLQDGSRIPAKLIGSDKLMDLAVLQVKSNKIKSAADFGNSDKVKTGEPVIAIGNPLGLEFSGSVTQGIISGTERAVPVDLDDDGQPDWNAEVLQTDAAINPGNSGGGLFDLDGKVIGINSMKIAESAVEGIGLSIPANLAIPVINDLETYGEVRRPYLGIEMKSLGDIASYHWQETLKLPTNVTSGVVVMSVQALSPAAKAGLNGLDVIVEFDGKRVYDIIDLRKKLYTKKVGDTVTFKYYHRGKVKTAKVKLTRSKLGS</sequence>
<dbReference type="PANTHER" id="PTHR43343">
    <property type="entry name" value="PEPTIDASE S12"/>
    <property type="match status" value="1"/>
</dbReference>
<dbReference type="EMBL" id="LECW02000045">
    <property type="protein sequence ID" value="KRT89928.1"/>
    <property type="molecule type" value="Genomic_DNA"/>
</dbReference>
<dbReference type="InterPro" id="IPR036034">
    <property type="entry name" value="PDZ_sf"/>
</dbReference>
<proteinExistence type="inferred from homology"/>
<keyword evidence="5" id="KW-0812">Transmembrane</keyword>
<dbReference type="InterPro" id="IPR001940">
    <property type="entry name" value="Peptidase_S1C"/>
</dbReference>
<dbReference type="Gene3D" id="2.40.10.10">
    <property type="entry name" value="Trypsin-like serine proteases"/>
    <property type="match status" value="2"/>
</dbReference>
<dbReference type="PATRIC" id="fig|1664069.3.peg.2016"/>
<dbReference type="AlphaFoldDB" id="A0A0J6EPZ0"/>
<reference evidence="7 9" key="1">
    <citation type="journal article" date="2015" name="Int. J. Syst. Evol. Microbiol.">
        <title>Bacillus glycinifermentans sp. nov., isolated from fermented soybean paste.</title>
        <authorList>
            <person name="Kim S.J."/>
            <person name="Dunlap C.A."/>
            <person name="Kwon S.W."/>
            <person name="Rooney A.P."/>
        </authorList>
    </citation>
    <scope>NUCLEOTIDE SEQUENCE [LARGE SCALE GENOMIC DNA]</scope>
    <source>
        <strain evidence="7 9">GO-13</strain>
    </source>
</reference>
<keyword evidence="3 8" id="KW-0378">Hydrolase</keyword>
<dbReference type="OrthoDB" id="9758917at2"/>
<reference evidence="8 10" key="3">
    <citation type="submission" date="2023-03" db="EMBL/GenBank/DDBJ databases">
        <title>Agriculturally important microbes genome sequencing.</title>
        <authorList>
            <person name="Dunlap C."/>
        </authorList>
    </citation>
    <scope>NUCLEOTIDE SEQUENCE [LARGE SCALE GENOMIC DNA]</scope>
    <source>
        <strain evidence="8 10">CBP-3203</strain>
    </source>
</reference>
<dbReference type="PANTHER" id="PTHR43343:SF3">
    <property type="entry name" value="PROTEASE DO-LIKE 8, CHLOROPLASTIC"/>
    <property type="match status" value="1"/>
</dbReference>
<keyword evidence="4" id="KW-0720">Serine protease</keyword>
<accession>A0A0J6EPZ0</accession>
<feature type="domain" description="PDZ" evidence="6">
    <location>
        <begin position="299"/>
        <end position="387"/>
    </location>
</feature>
<evidence type="ECO:0000313" key="9">
    <source>
        <dbReference type="Proteomes" id="UP000036168"/>
    </source>
</evidence>
<gene>
    <name evidence="7" type="ORF">AB447_204860</name>
    <name evidence="8" type="ORF">P8828_01830</name>
</gene>
<dbReference type="Pfam" id="PF13180">
    <property type="entry name" value="PDZ_2"/>
    <property type="match status" value="1"/>
</dbReference>
<dbReference type="RefSeq" id="WP_048353861.1">
    <property type="nucleotide sequence ID" value="NZ_CP023481.1"/>
</dbReference>
<organism evidence="7 9">
    <name type="scientific">Bacillus glycinifermentans</name>
    <dbReference type="NCBI Taxonomy" id="1664069"/>
    <lineage>
        <taxon>Bacteria</taxon>
        <taxon>Bacillati</taxon>
        <taxon>Bacillota</taxon>
        <taxon>Bacilli</taxon>
        <taxon>Bacillales</taxon>
        <taxon>Bacillaceae</taxon>
        <taxon>Bacillus</taxon>
    </lineage>
</organism>
<evidence type="ECO:0000256" key="4">
    <source>
        <dbReference type="ARBA" id="ARBA00022825"/>
    </source>
</evidence>
<dbReference type="PRINTS" id="PR00834">
    <property type="entry name" value="PROTEASES2C"/>
</dbReference>
<dbReference type="GO" id="GO:0006508">
    <property type="term" value="P:proteolysis"/>
    <property type="evidence" value="ECO:0007669"/>
    <property type="project" value="UniProtKB-KW"/>
</dbReference>